<evidence type="ECO:0000313" key="3">
    <source>
        <dbReference type="EMBL" id="KAK9701222.1"/>
    </source>
</evidence>
<dbReference type="EMBL" id="JASPKY010000419">
    <property type="protein sequence ID" value="KAK9701222.1"/>
    <property type="molecule type" value="Genomic_DNA"/>
</dbReference>
<keyword evidence="2" id="KW-0732">Signal</keyword>
<gene>
    <name evidence="3" type="ORF">QE152_g30760</name>
</gene>
<evidence type="ECO:0000256" key="2">
    <source>
        <dbReference type="SAM" id="SignalP"/>
    </source>
</evidence>
<feature type="compositionally biased region" description="Basic residues" evidence="1">
    <location>
        <begin position="94"/>
        <end position="110"/>
    </location>
</feature>
<feature type="chain" id="PRO_5043530872" evidence="2">
    <location>
        <begin position="19"/>
        <end position="245"/>
    </location>
</feature>
<sequence length="245" mass="27746">MYILEVCVFLSFVNLLSCVICAPFVFDDDDSDLELRTKNRNRKPCSRNGEAKTFFPVHFSYVNVNYNYNCDGGNQQQHNSAYSQIGNVLGMNKPGHHKPFGHKPHHHRPGGNKPSKPQTTTKPTDTQYDPVDDYPLNQALQKPTNKPFHTFIHNHSQGTGIFNSIWNGIFGGTTTTIPSATTVIPVHEVQEDVTSPKYKPGQYTAAYNPVTGQYAQDMSQFNSKQLYKTLNQGADRFLRSLFYFF</sequence>
<feature type="region of interest" description="Disordered" evidence="1">
    <location>
        <begin position="93"/>
        <end position="132"/>
    </location>
</feature>
<keyword evidence="4" id="KW-1185">Reference proteome</keyword>
<comment type="caution">
    <text evidence="3">The sequence shown here is derived from an EMBL/GenBank/DDBJ whole genome shotgun (WGS) entry which is preliminary data.</text>
</comment>
<accession>A0AAW1JDB1</accession>
<feature type="signal peptide" evidence="2">
    <location>
        <begin position="1"/>
        <end position="18"/>
    </location>
</feature>
<dbReference type="Proteomes" id="UP001458880">
    <property type="component" value="Unassembled WGS sequence"/>
</dbReference>
<evidence type="ECO:0000256" key="1">
    <source>
        <dbReference type="SAM" id="MobiDB-lite"/>
    </source>
</evidence>
<protein>
    <submittedName>
        <fullName evidence="3">Uncharacterized protein</fullName>
    </submittedName>
</protein>
<reference evidence="3 4" key="1">
    <citation type="journal article" date="2024" name="BMC Genomics">
        <title>De novo assembly and annotation of Popillia japonica's genome with initial clues to its potential as an invasive pest.</title>
        <authorList>
            <person name="Cucini C."/>
            <person name="Boschi S."/>
            <person name="Funari R."/>
            <person name="Cardaioli E."/>
            <person name="Iannotti N."/>
            <person name="Marturano G."/>
            <person name="Paoli F."/>
            <person name="Bruttini M."/>
            <person name="Carapelli A."/>
            <person name="Frati F."/>
            <person name="Nardi F."/>
        </authorList>
    </citation>
    <scope>NUCLEOTIDE SEQUENCE [LARGE SCALE GENOMIC DNA]</scope>
    <source>
        <strain evidence="3">DMR45628</strain>
    </source>
</reference>
<name>A0AAW1JDB1_POPJA</name>
<evidence type="ECO:0000313" key="4">
    <source>
        <dbReference type="Proteomes" id="UP001458880"/>
    </source>
</evidence>
<proteinExistence type="predicted"/>
<feature type="compositionally biased region" description="Low complexity" evidence="1">
    <location>
        <begin position="111"/>
        <end position="126"/>
    </location>
</feature>
<organism evidence="3 4">
    <name type="scientific">Popillia japonica</name>
    <name type="common">Japanese beetle</name>
    <dbReference type="NCBI Taxonomy" id="7064"/>
    <lineage>
        <taxon>Eukaryota</taxon>
        <taxon>Metazoa</taxon>
        <taxon>Ecdysozoa</taxon>
        <taxon>Arthropoda</taxon>
        <taxon>Hexapoda</taxon>
        <taxon>Insecta</taxon>
        <taxon>Pterygota</taxon>
        <taxon>Neoptera</taxon>
        <taxon>Endopterygota</taxon>
        <taxon>Coleoptera</taxon>
        <taxon>Polyphaga</taxon>
        <taxon>Scarabaeiformia</taxon>
        <taxon>Scarabaeidae</taxon>
        <taxon>Rutelinae</taxon>
        <taxon>Popillia</taxon>
    </lineage>
</organism>
<dbReference type="AlphaFoldDB" id="A0AAW1JDB1"/>